<accession>A0A6H1ZUK5</accession>
<name>A0A6H1ZUK5_9ZZZZ</name>
<evidence type="ECO:0000313" key="3">
    <source>
        <dbReference type="EMBL" id="QJA82886.1"/>
    </source>
</evidence>
<dbReference type="EMBL" id="MT142498">
    <property type="protein sequence ID" value="QJA82886.1"/>
    <property type="molecule type" value="Genomic_DNA"/>
</dbReference>
<reference evidence="1" key="1">
    <citation type="submission" date="2020-03" db="EMBL/GenBank/DDBJ databases">
        <title>The deep terrestrial virosphere.</title>
        <authorList>
            <person name="Holmfeldt K."/>
            <person name="Nilsson E."/>
            <person name="Simone D."/>
            <person name="Lopez-Fernandez M."/>
            <person name="Wu X."/>
            <person name="de Brujin I."/>
            <person name="Lundin D."/>
            <person name="Andersson A."/>
            <person name="Bertilsson S."/>
            <person name="Dopson M."/>
        </authorList>
    </citation>
    <scope>NUCLEOTIDE SEQUENCE</scope>
    <source>
        <strain evidence="3">MM415A00356</strain>
        <strain evidence="2">MM415B00404</strain>
        <strain evidence="1">TM448A02009</strain>
        <strain evidence="4">TM448B01935</strain>
    </source>
</reference>
<gene>
    <name evidence="3" type="ORF">MM415A00356_0035</name>
    <name evidence="2" type="ORF">MM415B00404_0020</name>
    <name evidence="1" type="ORF">TM448A02009_0008</name>
    <name evidence="4" type="ORF">TM448B01935_0008</name>
</gene>
<dbReference type="EMBL" id="MT144847">
    <property type="protein sequence ID" value="QJI00376.1"/>
    <property type="molecule type" value="Genomic_DNA"/>
</dbReference>
<dbReference type="EMBL" id="MT144244">
    <property type="protein sequence ID" value="QJA51198.1"/>
    <property type="molecule type" value="Genomic_DNA"/>
</dbReference>
<evidence type="ECO:0000313" key="4">
    <source>
        <dbReference type="EMBL" id="QJI00376.1"/>
    </source>
</evidence>
<dbReference type="EMBL" id="MT141536">
    <property type="protein sequence ID" value="QJA65318.1"/>
    <property type="molecule type" value="Genomic_DNA"/>
</dbReference>
<organism evidence="1">
    <name type="scientific">viral metagenome</name>
    <dbReference type="NCBI Taxonomy" id="1070528"/>
    <lineage>
        <taxon>unclassified sequences</taxon>
        <taxon>metagenomes</taxon>
        <taxon>organismal metagenomes</taxon>
    </lineage>
</organism>
<evidence type="ECO:0000313" key="1">
    <source>
        <dbReference type="EMBL" id="QJA51198.1"/>
    </source>
</evidence>
<protein>
    <submittedName>
        <fullName evidence="1">Uncharacterized protein</fullName>
    </submittedName>
</protein>
<dbReference type="AlphaFoldDB" id="A0A6H1ZUK5"/>
<evidence type="ECO:0000313" key="2">
    <source>
        <dbReference type="EMBL" id="QJA65318.1"/>
    </source>
</evidence>
<sequence length="137" mass="16125">MAKIDLLDTLFSEYIRKRAMARVHGCERCFAGKTDYKQLQCSHFIGRTTKAVRWDEDNAAGLCPGCHIYLEHHPLEHVQWFKNYLGETDFNLLQARQRVRQKPDKAVLAIYYRRKVRELDAGHYDNDALRATNRPLF</sequence>
<proteinExistence type="predicted"/>